<proteinExistence type="predicted"/>
<organism evidence="1">
    <name type="scientific">Nothobranchius pienaari</name>
    <dbReference type="NCBI Taxonomy" id="704102"/>
    <lineage>
        <taxon>Eukaryota</taxon>
        <taxon>Metazoa</taxon>
        <taxon>Chordata</taxon>
        <taxon>Craniata</taxon>
        <taxon>Vertebrata</taxon>
        <taxon>Euteleostomi</taxon>
        <taxon>Actinopterygii</taxon>
        <taxon>Neopterygii</taxon>
        <taxon>Teleostei</taxon>
        <taxon>Neoteleostei</taxon>
        <taxon>Acanthomorphata</taxon>
        <taxon>Ovalentaria</taxon>
        <taxon>Atherinomorphae</taxon>
        <taxon>Cyprinodontiformes</taxon>
        <taxon>Nothobranchiidae</taxon>
        <taxon>Nothobranchius</taxon>
    </lineage>
</organism>
<feature type="non-terminal residue" evidence="1">
    <location>
        <position position="36"/>
    </location>
</feature>
<accession>A0A1A8R1P5</accession>
<reference evidence="1" key="1">
    <citation type="submission" date="2016-05" db="EMBL/GenBank/DDBJ databases">
        <authorList>
            <person name="Lavstsen T."/>
            <person name="Jespersen J.S."/>
        </authorList>
    </citation>
    <scope>NUCLEOTIDE SEQUENCE</scope>
    <source>
        <tissue evidence="1">Brain</tissue>
    </source>
</reference>
<reference evidence="1" key="2">
    <citation type="submission" date="2016-06" db="EMBL/GenBank/DDBJ databases">
        <title>The genome of a short-lived fish provides insights into sex chromosome evolution and the genetic control of aging.</title>
        <authorList>
            <person name="Reichwald K."/>
            <person name="Felder M."/>
            <person name="Petzold A."/>
            <person name="Koch P."/>
            <person name="Groth M."/>
            <person name="Platzer M."/>
        </authorList>
    </citation>
    <scope>NUCLEOTIDE SEQUENCE</scope>
    <source>
        <tissue evidence="1">Brain</tissue>
    </source>
</reference>
<dbReference type="AlphaFoldDB" id="A0A1A8R1P5"/>
<sequence length="36" mass="4164">PSPPQSMARSLPHQQIWLITCLELTEHPPHVFLFVL</sequence>
<dbReference type="EMBL" id="HAEG01015372">
    <property type="protein sequence ID" value="SBR99985.1"/>
    <property type="molecule type" value="Transcribed_RNA"/>
</dbReference>
<protein>
    <submittedName>
        <fullName evidence="1">Mex-3 homolog C</fullName>
    </submittedName>
</protein>
<name>A0A1A8R1P5_9TELE</name>
<gene>
    <name evidence="1" type="primary">MEX3C</name>
</gene>
<evidence type="ECO:0000313" key="1">
    <source>
        <dbReference type="EMBL" id="SBR99985.1"/>
    </source>
</evidence>
<feature type="non-terminal residue" evidence="1">
    <location>
        <position position="1"/>
    </location>
</feature>